<dbReference type="AlphaFoldDB" id="A0A1D2N0X4"/>
<gene>
    <name evidence="3" type="ORF">Ocin01_07726</name>
</gene>
<organism evidence="3 4">
    <name type="scientific">Orchesella cincta</name>
    <name type="common">Springtail</name>
    <name type="synonym">Podura cincta</name>
    <dbReference type="NCBI Taxonomy" id="48709"/>
    <lineage>
        <taxon>Eukaryota</taxon>
        <taxon>Metazoa</taxon>
        <taxon>Ecdysozoa</taxon>
        <taxon>Arthropoda</taxon>
        <taxon>Hexapoda</taxon>
        <taxon>Collembola</taxon>
        <taxon>Entomobryomorpha</taxon>
        <taxon>Entomobryoidea</taxon>
        <taxon>Orchesellidae</taxon>
        <taxon>Orchesellinae</taxon>
        <taxon>Orchesella</taxon>
    </lineage>
</organism>
<keyword evidence="2" id="KW-0812">Transmembrane</keyword>
<name>A0A1D2N0X4_ORCCI</name>
<reference evidence="3 4" key="1">
    <citation type="journal article" date="2016" name="Genome Biol. Evol.">
        <title>Gene Family Evolution Reflects Adaptation to Soil Environmental Stressors in the Genome of the Collembolan Orchesella cincta.</title>
        <authorList>
            <person name="Faddeeva-Vakhrusheva A."/>
            <person name="Derks M.F."/>
            <person name="Anvar S.Y."/>
            <person name="Agamennone V."/>
            <person name="Suring W."/>
            <person name="Smit S."/>
            <person name="van Straalen N.M."/>
            <person name="Roelofs D."/>
        </authorList>
    </citation>
    <scope>NUCLEOTIDE SEQUENCE [LARGE SCALE GENOMIC DNA]</scope>
    <source>
        <tissue evidence="3">Mixed pool</tissue>
    </source>
</reference>
<comment type="caution">
    <text evidence="3">The sequence shown here is derived from an EMBL/GenBank/DDBJ whole genome shotgun (WGS) entry which is preliminary data.</text>
</comment>
<dbReference type="EMBL" id="LJIJ01000307">
    <property type="protein sequence ID" value="ODM98957.1"/>
    <property type="molecule type" value="Genomic_DNA"/>
</dbReference>
<sequence length="107" mass="11805">MLSSYDLIKGETPGVDNLPMMIVILVAAVFVILFLVDISCYRINQTGIIWMVSNRMCNKKKSRESLVKPNDGTIHGPKTNGNGTNGNGNTPSHITHTHHHHPKDSEV</sequence>
<feature type="transmembrane region" description="Helical" evidence="2">
    <location>
        <begin position="20"/>
        <end position="41"/>
    </location>
</feature>
<accession>A0A1D2N0X4</accession>
<protein>
    <submittedName>
        <fullName evidence="3">Neural cell adhesion molecule 2</fullName>
    </submittedName>
</protein>
<evidence type="ECO:0000256" key="2">
    <source>
        <dbReference type="SAM" id="Phobius"/>
    </source>
</evidence>
<feature type="compositionally biased region" description="Low complexity" evidence="1">
    <location>
        <begin position="79"/>
        <end position="94"/>
    </location>
</feature>
<dbReference type="OMA" id="HITHTHH"/>
<proteinExistence type="predicted"/>
<keyword evidence="4" id="KW-1185">Reference proteome</keyword>
<dbReference type="Proteomes" id="UP000094527">
    <property type="component" value="Unassembled WGS sequence"/>
</dbReference>
<evidence type="ECO:0000313" key="4">
    <source>
        <dbReference type="Proteomes" id="UP000094527"/>
    </source>
</evidence>
<evidence type="ECO:0000313" key="3">
    <source>
        <dbReference type="EMBL" id="ODM98957.1"/>
    </source>
</evidence>
<keyword evidence="2" id="KW-1133">Transmembrane helix</keyword>
<keyword evidence="2" id="KW-0472">Membrane</keyword>
<evidence type="ECO:0000256" key="1">
    <source>
        <dbReference type="SAM" id="MobiDB-lite"/>
    </source>
</evidence>
<feature type="compositionally biased region" description="Basic residues" evidence="1">
    <location>
        <begin position="95"/>
        <end position="107"/>
    </location>
</feature>
<feature type="region of interest" description="Disordered" evidence="1">
    <location>
        <begin position="61"/>
        <end position="107"/>
    </location>
</feature>